<evidence type="ECO:0000256" key="4">
    <source>
        <dbReference type="ARBA" id="ARBA00022825"/>
    </source>
</evidence>
<dbReference type="FunFam" id="2.30.42.10:FF:000063">
    <property type="entry name" value="Peptidase, S41 family"/>
    <property type="match status" value="1"/>
</dbReference>
<sequence precursor="true">MPSRHSDLMRTGTALRRWALAVALLISTLASTAGAQQLAEPMSPDELSLLARHGRFNALLDALARYQKNEQAAQLIDQLEQRKTLAQQRRAARNAALDEALDRMREAATNDRTDKALTALIEAHGLSERPERLLVDEESTEVIDHAVTRAAKAVERQDWLEALELYHRLKLLYEDEGLYREESKSAAAHVRLIQLYAPERLQELARERAIARGDDVEDENEVEFDDWRDRIEDIDLRMFRSTLRQASRDHIEALSYRELMAEAVANLMRLLATDELATTFDGMNNADGRQRYTAYLADLLKTLGRDSYRMNFTDAVGLADRIINMNDMTVNLPRQVVLYELTEGVTGRLDDYSSVIWPVDVPALMRSTQGTFSGVGIQISRQENELVVVSPLERTPAQRAGIKAGDRIVRVDGRSTRTWSLTRAVDEITGPEGTNVTLTIAREGEDEDLDFKLKRARIEIESIRGWEHRTGGGWDYIIDPDARIGYVRLSQFIPKSAEHLDAAIASMEETGPVNGLILDLRFNPGGLLTSAINITDRFIDEGKIVWTVNGDEQKSAEARAKRRNTYDDFPVVVLINQGSASASEIVSGALQAHGRALIIGTRSFGKGSVQDLFALSGGKAFLKLTTQYYVIPSGRIIHRLPDATTWGIEPDLKVEMTNAEVKAALEARQAADVLREEDEIAEGDEQSIDPDEILAEGLDPQLEAALFWLRSQQLTDRLTVASRR</sequence>
<dbReference type="AlphaFoldDB" id="A0A518BV18"/>
<dbReference type="Proteomes" id="UP000320386">
    <property type="component" value="Chromosome"/>
</dbReference>
<evidence type="ECO:0000256" key="1">
    <source>
        <dbReference type="ARBA" id="ARBA00009179"/>
    </source>
</evidence>
<evidence type="ECO:0000256" key="5">
    <source>
        <dbReference type="RuleBase" id="RU004404"/>
    </source>
</evidence>
<dbReference type="Pfam" id="PF03572">
    <property type="entry name" value="Peptidase_S41"/>
    <property type="match status" value="1"/>
</dbReference>
<keyword evidence="4 5" id="KW-0720">Serine protease</keyword>
<reference evidence="8 9" key="1">
    <citation type="submission" date="2019-02" db="EMBL/GenBank/DDBJ databases">
        <title>Deep-cultivation of Planctomycetes and their phenomic and genomic characterization uncovers novel biology.</title>
        <authorList>
            <person name="Wiegand S."/>
            <person name="Jogler M."/>
            <person name="Boedeker C."/>
            <person name="Pinto D."/>
            <person name="Vollmers J."/>
            <person name="Rivas-Marin E."/>
            <person name="Kohn T."/>
            <person name="Peeters S.H."/>
            <person name="Heuer A."/>
            <person name="Rast P."/>
            <person name="Oberbeckmann S."/>
            <person name="Bunk B."/>
            <person name="Jeske O."/>
            <person name="Meyerdierks A."/>
            <person name="Storesund J.E."/>
            <person name="Kallscheuer N."/>
            <person name="Luecker S."/>
            <person name="Lage O.M."/>
            <person name="Pohl T."/>
            <person name="Merkel B.J."/>
            <person name="Hornburger P."/>
            <person name="Mueller R.-W."/>
            <person name="Bruemmer F."/>
            <person name="Labrenz M."/>
            <person name="Spormann A.M."/>
            <person name="Op den Camp H."/>
            <person name="Overmann J."/>
            <person name="Amann R."/>
            <person name="Jetten M.S.M."/>
            <person name="Mascher T."/>
            <person name="Medema M.H."/>
            <person name="Devos D.P."/>
            <person name="Kaster A.-K."/>
            <person name="Ovreas L."/>
            <person name="Rohde M."/>
            <person name="Galperin M.Y."/>
            <person name="Jogler C."/>
        </authorList>
    </citation>
    <scope>NUCLEOTIDE SEQUENCE [LARGE SCALE GENOMIC DNA]</scope>
    <source>
        <strain evidence="8 9">Pan265</strain>
    </source>
</reference>
<evidence type="ECO:0000313" key="9">
    <source>
        <dbReference type="Proteomes" id="UP000320386"/>
    </source>
</evidence>
<dbReference type="CDD" id="cd06782">
    <property type="entry name" value="cpPDZ_CPP-like"/>
    <property type="match status" value="1"/>
</dbReference>
<dbReference type="Gene3D" id="3.90.226.10">
    <property type="entry name" value="2-enoyl-CoA Hydratase, Chain A, domain 1"/>
    <property type="match status" value="1"/>
</dbReference>
<evidence type="ECO:0000256" key="6">
    <source>
        <dbReference type="SAM" id="SignalP"/>
    </source>
</evidence>
<dbReference type="GO" id="GO:0006508">
    <property type="term" value="P:proteolysis"/>
    <property type="evidence" value="ECO:0007669"/>
    <property type="project" value="UniProtKB-KW"/>
</dbReference>
<protein>
    <submittedName>
        <fullName evidence="8">Carboxy-terminal processing protease CtpB</fullName>
        <ecNumber evidence="8">3.4.21.102</ecNumber>
    </submittedName>
</protein>
<gene>
    <name evidence="8" type="primary">ctpB</name>
    <name evidence="8" type="ORF">Pan265_06700</name>
</gene>
<dbReference type="OrthoDB" id="9812068at2"/>
<name>A0A518BV18_9BACT</name>
<dbReference type="PANTHER" id="PTHR32060:SF30">
    <property type="entry name" value="CARBOXY-TERMINAL PROCESSING PROTEASE CTPA"/>
    <property type="match status" value="1"/>
</dbReference>
<dbReference type="Pfam" id="PF00595">
    <property type="entry name" value="PDZ"/>
    <property type="match status" value="1"/>
</dbReference>
<keyword evidence="2 5" id="KW-0645">Protease</keyword>
<dbReference type="PROSITE" id="PS50106">
    <property type="entry name" value="PDZ"/>
    <property type="match status" value="1"/>
</dbReference>
<proteinExistence type="inferred from homology"/>
<dbReference type="KEGG" id="mcad:Pan265_06700"/>
<dbReference type="EMBL" id="CP036280">
    <property type="protein sequence ID" value="QDU70833.1"/>
    <property type="molecule type" value="Genomic_DNA"/>
</dbReference>
<accession>A0A518BV18</accession>
<dbReference type="InterPro" id="IPR036034">
    <property type="entry name" value="PDZ_sf"/>
</dbReference>
<feature type="signal peptide" evidence="6">
    <location>
        <begin position="1"/>
        <end position="35"/>
    </location>
</feature>
<feature type="chain" id="PRO_5021883782" evidence="6">
    <location>
        <begin position="36"/>
        <end position="724"/>
    </location>
</feature>
<dbReference type="GO" id="GO:0030288">
    <property type="term" value="C:outer membrane-bounded periplasmic space"/>
    <property type="evidence" value="ECO:0007669"/>
    <property type="project" value="TreeGrafter"/>
</dbReference>
<dbReference type="InterPro" id="IPR029045">
    <property type="entry name" value="ClpP/crotonase-like_dom_sf"/>
</dbReference>
<dbReference type="NCBIfam" id="TIGR00225">
    <property type="entry name" value="prc"/>
    <property type="match status" value="1"/>
</dbReference>
<organism evidence="8 9">
    <name type="scientific">Mucisphaera calidilacus</name>
    <dbReference type="NCBI Taxonomy" id="2527982"/>
    <lineage>
        <taxon>Bacteria</taxon>
        <taxon>Pseudomonadati</taxon>
        <taxon>Planctomycetota</taxon>
        <taxon>Phycisphaerae</taxon>
        <taxon>Phycisphaerales</taxon>
        <taxon>Phycisphaeraceae</taxon>
        <taxon>Mucisphaera</taxon>
    </lineage>
</organism>
<dbReference type="CDD" id="cd07560">
    <property type="entry name" value="Peptidase_S41_CPP"/>
    <property type="match status" value="1"/>
</dbReference>
<keyword evidence="6" id="KW-0732">Signal</keyword>
<dbReference type="InterPro" id="IPR005151">
    <property type="entry name" value="Tail-specific_protease"/>
</dbReference>
<keyword evidence="3 5" id="KW-0378">Hydrolase</keyword>
<dbReference type="SMART" id="SM00245">
    <property type="entry name" value="TSPc"/>
    <property type="match status" value="1"/>
</dbReference>
<dbReference type="SMART" id="SM00228">
    <property type="entry name" value="PDZ"/>
    <property type="match status" value="1"/>
</dbReference>
<dbReference type="Gene3D" id="2.30.42.10">
    <property type="match status" value="1"/>
</dbReference>
<dbReference type="EC" id="3.4.21.102" evidence="8"/>
<dbReference type="Gene3D" id="3.30.750.44">
    <property type="match status" value="1"/>
</dbReference>
<dbReference type="GO" id="GO:0004252">
    <property type="term" value="F:serine-type endopeptidase activity"/>
    <property type="evidence" value="ECO:0007669"/>
    <property type="project" value="UniProtKB-EC"/>
</dbReference>
<dbReference type="InterPro" id="IPR004447">
    <property type="entry name" value="Peptidase_S41A"/>
</dbReference>
<dbReference type="PANTHER" id="PTHR32060">
    <property type="entry name" value="TAIL-SPECIFIC PROTEASE"/>
    <property type="match status" value="1"/>
</dbReference>
<comment type="similarity">
    <text evidence="1 5">Belongs to the peptidase S41A family.</text>
</comment>
<evidence type="ECO:0000313" key="8">
    <source>
        <dbReference type="EMBL" id="QDU70833.1"/>
    </source>
</evidence>
<feature type="domain" description="PDZ" evidence="7">
    <location>
        <begin position="361"/>
        <end position="428"/>
    </location>
</feature>
<dbReference type="InterPro" id="IPR001478">
    <property type="entry name" value="PDZ"/>
</dbReference>
<dbReference type="GO" id="GO:0007165">
    <property type="term" value="P:signal transduction"/>
    <property type="evidence" value="ECO:0007669"/>
    <property type="project" value="TreeGrafter"/>
</dbReference>
<dbReference type="SUPFAM" id="SSF50156">
    <property type="entry name" value="PDZ domain-like"/>
    <property type="match status" value="1"/>
</dbReference>
<evidence type="ECO:0000259" key="7">
    <source>
        <dbReference type="PROSITE" id="PS50106"/>
    </source>
</evidence>
<evidence type="ECO:0000256" key="2">
    <source>
        <dbReference type="ARBA" id="ARBA00022670"/>
    </source>
</evidence>
<dbReference type="SUPFAM" id="SSF52096">
    <property type="entry name" value="ClpP/crotonase"/>
    <property type="match status" value="1"/>
</dbReference>
<evidence type="ECO:0000256" key="3">
    <source>
        <dbReference type="ARBA" id="ARBA00022801"/>
    </source>
</evidence>
<keyword evidence="9" id="KW-1185">Reference proteome</keyword>
<dbReference type="RefSeq" id="WP_145444974.1">
    <property type="nucleotide sequence ID" value="NZ_CP036280.1"/>
</dbReference>